<reference evidence="1 2" key="1">
    <citation type="submission" date="2020-07" db="EMBL/GenBank/DDBJ databases">
        <title>Mycobacterium kansasii (former subtype) with zoonotic potential isolated from diseased indoor pet cat, Japan.</title>
        <authorList>
            <person name="Fukano H."/>
            <person name="Terazono T."/>
            <person name="Hoshino Y."/>
        </authorList>
    </citation>
    <scope>NUCLEOTIDE SEQUENCE [LARGE SCALE GENOMIC DNA]</scope>
    <source>
        <strain evidence="1 2">Kuro-I</strain>
    </source>
</reference>
<keyword evidence="2" id="KW-1185">Reference proteome</keyword>
<evidence type="ECO:0000313" key="1">
    <source>
        <dbReference type="EMBL" id="BCI87922.1"/>
    </source>
</evidence>
<dbReference type="Proteomes" id="UP000516380">
    <property type="component" value="Chromosome"/>
</dbReference>
<evidence type="ECO:0000313" key="2">
    <source>
        <dbReference type="Proteomes" id="UP000516380"/>
    </source>
</evidence>
<dbReference type="EMBL" id="AP023343">
    <property type="protein sequence ID" value="BCI87922.1"/>
    <property type="molecule type" value="Genomic_DNA"/>
</dbReference>
<dbReference type="AlphaFoldDB" id="A0A7G1IDG5"/>
<proteinExistence type="predicted"/>
<accession>A0A7G1IDG5</accession>
<sequence length="66" mass="7127">MFGSAPGHQLGDVTGQRVELVDQQVEHIVSGFDDTGLDQPAPILTQQIAQHPNRSDHPVATDFPIP</sequence>
<organism evidence="1 2">
    <name type="scientific">Mycobacterium kansasii</name>
    <dbReference type="NCBI Taxonomy" id="1768"/>
    <lineage>
        <taxon>Bacteria</taxon>
        <taxon>Bacillati</taxon>
        <taxon>Actinomycetota</taxon>
        <taxon>Actinomycetes</taxon>
        <taxon>Mycobacteriales</taxon>
        <taxon>Mycobacteriaceae</taxon>
        <taxon>Mycobacterium</taxon>
    </lineage>
</organism>
<name>A0A7G1IDG5_MYCKA</name>
<gene>
    <name evidence="1" type="ORF">NIIDMKKI_31280</name>
</gene>
<protein>
    <submittedName>
        <fullName evidence="1">Uncharacterized protein</fullName>
    </submittedName>
</protein>